<dbReference type="AlphaFoldDB" id="A0A839UGM3"/>
<evidence type="ECO:0000313" key="1">
    <source>
        <dbReference type="EMBL" id="MBB3167032.1"/>
    </source>
</evidence>
<protein>
    <submittedName>
        <fullName evidence="1">Uncharacterized protein</fullName>
    </submittedName>
</protein>
<keyword evidence="2" id="KW-1185">Reference proteome</keyword>
<name>A0A839UGM3_9GAMM</name>
<dbReference type="EMBL" id="JACHXZ010000001">
    <property type="protein sequence ID" value="MBB3167032.1"/>
    <property type="molecule type" value="Genomic_DNA"/>
</dbReference>
<comment type="caution">
    <text evidence="1">The sequence shown here is derived from an EMBL/GenBank/DDBJ whole genome shotgun (WGS) entry which is preliminary data.</text>
</comment>
<accession>A0A839UGM3</accession>
<organism evidence="1 2">
    <name type="scientific">Simiduia aestuariiviva</name>
    <dbReference type="NCBI Taxonomy" id="1510459"/>
    <lineage>
        <taxon>Bacteria</taxon>
        <taxon>Pseudomonadati</taxon>
        <taxon>Pseudomonadota</taxon>
        <taxon>Gammaproteobacteria</taxon>
        <taxon>Cellvibrionales</taxon>
        <taxon>Cellvibrionaceae</taxon>
        <taxon>Simiduia</taxon>
    </lineage>
</organism>
<sequence length="109" mass="11744">MPIANCIVAPECASGAGDLIELWASSSGLPAEQMTINIILRSEQLGKRYTIMANLLLPSLWSDTHISRLQLGLASALSLHFAVAIDEIFVTTQIVTSGLVVEGGREIHW</sequence>
<reference evidence="1 2" key="1">
    <citation type="submission" date="2020-08" db="EMBL/GenBank/DDBJ databases">
        <title>Genomic Encyclopedia of Type Strains, Phase III (KMG-III): the genomes of soil and plant-associated and newly described type strains.</title>
        <authorList>
            <person name="Whitman W."/>
        </authorList>
    </citation>
    <scope>NUCLEOTIDE SEQUENCE [LARGE SCALE GENOMIC DNA]</scope>
    <source>
        <strain evidence="1 2">CECT 8571</strain>
    </source>
</reference>
<gene>
    <name evidence="1" type="ORF">FHS30_000208</name>
</gene>
<dbReference type="Proteomes" id="UP000559987">
    <property type="component" value="Unassembled WGS sequence"/>
</dbReference>
<evidence type="ECO:0000313" key="2">
    <source>
        <dbReference type="Proteomes" id="UP000559987"/>
    </source>
</evidence>
<dbReference type="RefSeq" id="WP_183907414.1">
    <property type="nucleotide sequence ID" value="NZ_JACHXZ010000001.1"/>
</dbReference>
<proteinExistence type="predicted"/>